<proteinExistence type="predicted"/>
<sequence length="181" mass="19746">MLNEICIVSGQSTVPAASLSHSLRHHQHGGGARPTPRDDLDLPSESPLTSDDLYPSGTPTTVTPSPEPPTPPRIVDRPVRQHHEVRLNCDLVSSNDSVKLRSTSLLWFHDGRPVDAFIIDKSARSGSGLGHRYMRDLLSGQLTIANARLEDEGIWHCEDRDPVTGMVIGTGKPIRLIVLGK</sequence>
<dbReference type="Proteomes" id="UP001233999">
    <property type="component" value="Unassembled WGS sequence"/>
</dbReference>
<dbReference type="InterPro" id="IPR013783">
    <property type="entry name" value="Ig-like_fold"/>
</dbReference>
<dbReference type="AlphaFoldDB" id="A0AAD8E6I4"/>
<dbReference type="SUPFAM" id="SSF48726">
    <property type="entry name" value="Immunoglobulin"/>
    <property type="match status" value="1"/>
</dbReference>
<dbReference type="InterPro" id="IPR007110">
    <property type="entry name" value="Ig-like_dom"/>
</dbReference>
<evidence type="ECO:0000259" key="2">
    <source>
        <dbReference type="PROSITE" id="PS50835"/>
    </source>
</evidence>
<reference evidence="3" key="2">
    <citation type="submission" date="2023-05" db="EMBL/GenBank/DDBJ databases">
        <authorList>
            <person name="Fouks B."/>
        </authorList>
    </citation>
    <scope>NUCLEOTIDE SEQUENCE</scope>
    <source>
        <strain evidence="3">Stay&amp;Tobe</strain>
        <tissue evidence="3">Testes</tissue>
    </source>
</reference>
<gene>
    <name evidence="3" type="ORF">L9F63_005201</name>
</gene>
<protein>
    <recommendedName>
        <fullName evidence="2">Ig-like domain-containing protein</fullName>
    </recommendedName>
</protein>
<dbReference type="InterPro" id="IPR036179">
    <property type="entry name" value="Ig-like_dom_sf"/>
</dbReference>
<feature type="compositionally biased region" description="Low complexity" evidence="1">
    <location>
        <begin position="55"/>
        <end position="64"/>
    </location>
</feature>
<evidence type="ECO:0000313" key="3">
    <source>
        <dbReference type="EMBL" id="KAJ9578579.1"/>
    </source>
</evidence>
<name>A0AAD8E6I4_DIPPU</name>
<comment type="caution">
    <text evidence="3">The sequence shown here is derived from an EMBL/GenBank/DDBJ whole genome shotgun (WGS) entry which is preliminary data.</text>
</comment>
<feature type="region of interest" description="Disordered" evidence="1">
    <location>
        <begin position="22"/>
        <end position="75"/>
    </location>
</feature>
<reference evidence="3" key="1">
    <citation type="journal article" date="2023" name="IScience">
        <title>Live-bearing cockroach genome reveals convergent evolutionary mechanisms linked to viviparity in insects and beyond.</title>
        <authorList>
            <person name="Fouks B."/>
            <person name="Harrison M.C."/>
            <person name="Mikhailova A.A."/>
            <person name="Marchal E."/>
            <person name="English S."/>
            <person name="Carruthers M."/>
            <person name="Jennings E.C."/>
            <person name="Chiamaka E.L."/>
            <person name="Frigard R.A."/>
            <person name="Pippel M."/>
            <person name="Attardo G.M."/>
            <person name="Benoit J.B."/>
            <person name="Bornberg-Bauer E."/>
            <person name="Tobe S.S."/>
        </authorList>
    </citation>
    <scope>NUCLEOTIDE SEQUENCE</scope>
    <source>
        <strain evidence="3">Stay&amp;Tobe</strain>
    </source>
</reference>
<evidence type="ECO:0000256" key="1">
    <source>
        <dbReference type="SAM" id="MobiDB-lite"/>
    </source>
</evidence>
<dbReference type="EMBL" id="JASPKZ010008870">
    <property type="protein sequence ID" value="KAJ9578579.1"/>
    <property type="molecule type" value="Genomic_DNA"/>
</dbReference>
<evidence type="ECO:0000313" key="4">
    <source>
        <dbReference type="Proteomes" id="UP001233999"/>
    </source>
</evidence>
<keyword evidence="4" id="KW-1185">Reference proteome</keyword>
<feature type="domain" description="Ig-like" evidence="2">
    <location>
        <begin position="72"/>
        <end position="157"/>
    </location>
</feature>
<organism evidence="3 4">
    <name type="scientific">Diploptera punctata</name>
    <name type="common">Pacific beetle cockroach</name>
    <dbReference type="NCBI Taxonomy" id="6984"/>
    <lineage>
        <taxon>Eukaryota</taxon>
        <taxon>Metazoa</taxon>
        <taxon>Ecdysozoa</taxon>
        <taxon>Arthropoda</taxon>
        <taxon>Hexapoda</taxon>
        <taxon>Insecta</taxon>
        <taxon>Pterygota</taxon>
        <taxon>Neoptera</taxon>
        <taxon>Polyneoptera</taxon>
        <taxon>Dictyoptera</taxon>
        <taxon>Blattodea</taxon>
        <taxon>Blaberoidea</taxon>
        <taxon>Blaberidae</taxon>
        <taxon>Diplopterinae</taxon>
        <taxon>Diploptera</taxon>
    </lineage>
</organism>
<dbReference type="Gene3D" id="2.60.40.10">
    <property type="entry name" value="Immunoglobulins"/>
    <property type="match status" value="1"/>
</dbReference>
<dbReference type="PROSITE" id="PS50835">
    <property type="entry name" value="IG_LIKE"/>
    <property type="match status" value="1"/>
</dbReference>
<accession>A0AAD8E6I4</accession>